<keyword evidence="1" id="KW-0472">Membrane</keyword>
<feature type="transmembrane region" description="Helical" evidence="1">
    <location>
        <begin position="274"/>
        <end position="295"/>
    </location>
</feature>
<organism evidence="2 3">
    <name type="scientific">Microlunatus panaciterrae</name>
    <dbReference type="NCBI Taxonomy" id="400768"/>
    <lineage>
        <taxon>Bacteria</taxon>
        <taxon>Bacillati</taxon>
        <taxon>Actinomycetota</taxon>
        <taxon>Actinomycetes</taxon>
        <taxon>Propionibacteriales</taxon>
        <taxon>Propionibacteriaceae</taxon>
        <taxon>Microlunatus</taxon>
    </lineage>
</organism>
<dbReference type="EMBL" id="JAFBCF010000001">
    <property type="protein sequence ID" value="MBM7798931.1"/>
    <property type="molecule type" value="Genomic_DNA"/>
</dbReference>
<keyword evidence="3" id="KW-1185">Reference proteome</keyword>
<feature type="transmembrane region" description="Helical" evidence="1">
    <location>
        <begin position="21"/>
        <end position="43"/>
    </location>
</feature>
<feature type="transmembrane region" description="Helical" evidence="1">
    <location>
        <begin position="55"/>
        <end position="77"/>
    </location>
</feature>
<reference evidence="2 3" key="1">
    <citation type="submission" date="2021-01" db="EMBL/GenBank/DDBJ databases">
        <title>Sequencing the genomes of 1000 actinobacteria strains.</title>
        <authorList>
            <person name="Klenk H.-P."/>
        </authorList>
    </citation>
    <scope>NUCLEOTIDE SEQUENCE [LARGE SCALE GENOMIC DNA]</scope>
    <source>
        <strain evidence="2 3">DSM 18662</strain>
    </source>
</reference>
<gene>
    <name evidence="2" type="ORF">JOE57_001852</name>
</gene>
<evidence type="ECO:0000313" key="2">
    <source>
        <dbReference type="EMBL" id="MBM7798931.1"/>
    </source>
</evidence>
<evidence type="ECO:0000313" key="3">
    <source>
        <dbReference type="Proteomes" id="UP000704762"/>
    </source>
</evidence>
<keyword evidence="1" id="KW-0812">Transmembrane</keyword>
<accession>A0ABS2RL83</accession>
<protein>
    <recommendedName>
        <fullName evidence="4">Membrane protein involved in the export of O-antigen and teichoic acid</fullName>
    </recommendedName>
</protein>
<proteinExistence type="predicted"/>
<sequence length="452" mass="49947">MNPLALVWADIRTLVVDTGRLWWRLLPQLVALYLLGWLGYQLALKLAVAAGDLSAWLALVVFSFGFLSKLGAIILMLRLAGRELHIKELIPPEERVEDRRDDGISHLLAITLLPFLGIYAAFGEVAKAADELATEQLGRNGVFGDNDTVLGVLYDAATKHPVRLAAIVVGVYALRRLVDLLHERTDWRPLGVVVALIESFFMLLVILGAQRLFQSFMIWVTDRAIVGWFASFRDRLADLLSVLKIDLPAVLVAVGDFLSEQVWPAFADVLSQPISWLAVAALIFGSNVISIAELWRKGQPIASRAPGARRVARVGARLPLRAGQPPIGMARVGSEIRAAFLGDIDDKYLPTFHSIRLVLRAGAVFLGAYVLVYAIQEILQNYLHTLVITLVGGHLVGFWQVTSPIFDLVYTLPFEPLRICLLAVAFHRCLLVFLSRAHPQDRVALPELAGVR</sequence>
<keyword evidence="1" id="KW-1133">Transmembrane helix</keyword>
<name>A0ABS2RL83_9ACTN</name>
<feature type="transmembrane region" description="Helical" evidence="1">
    <location>
        <begin position="104"/>
        <end position="122"/>
    </location>
</feature>
<dbReference type="Proteomes" id="UP000704762">
    <property type="component" value="Unassembled WGS sequence"/>
</dbReference>
<dbReference type="RefSeq" id="WP_204917421.1">
    <property type="nucleotide sequence ID" value="NZ_BAAAQP010000002.1"/>
</dbReference>
<evidence type="ECO:0008006" key="4">
    <source>
        <dbReference type="Google" id="ProtNLM"/>
    </source>
</evidence>
<feature type="transmembrane region" description="Helical" evidence="1">
    <location>
        <begin position="160"/>
        <end position="178"/>
    </location>
</feature>
<feature type="transmembrane region" description="Helical" evidence="1">
    <location>
        <begin position="357"/>
        <end position="376"/>
    </location>
</feature>
<evidence type="ECO:0000256" key="1">
    <source>
        <dbReference type="SAM" id="Phobius"/>
    </source>
</evidence>
<comment type="caution">
    <text evidence="2">The sequence shown here is derived from an EMBL/GenBank/DDBJ whole genome shotgun (WGS) entry which is preliminary data.</text>
</comment>
<feature type="transmembrane region" description="Helical" evidence="1">
    <location>
        <begin position="190"/>
        <end position="209"/>
    </location>
</feature>